<dbReference type="EMBL" id="UHFF01000002">
    <property type="protein sequence ID" value="SUN44652.1"/>
    <property type="molecule type" value="Genomic_DNA"/>
</dbReference>
<gene>
    <name evidence="2" type="ORF">NCTC12092_00167</name>
</gene>
<dbReference type="AlphaFoldDB" id="A0A380JPG5"/>
<dbReference type="RefSeq" id="WP_000694116.1">
    <property type="nucleotide sequence ID" value="NZ_UHFF01000002.1"/>
</dbReference>
<keyword evidence="1" id="KW-0472">Membrane</keyword>
<evidence type="ECO:0000256" key="1">
    <source>
        <dbReference type="SAM" id="Phobius"/>
    </source>
</evidence>
<name>A0A380JPG5_9STRE</name>
<sequence length="59" mass="6869">MKIKINGKFNAFLTFILHFIVIDWIWKALEIAFLGKINGNDADSILLILLCLYITWTLE</sequence>
<feature type="transmembrane region" description="Helical" evidence="1">
    <location>
        <begin position="12"/>
        <end position="29"/>
    </location>
</feature>
<keyword evidence="1" id="KW-0812">Transmembrane</keyword>
<organism evidence="2 3">
    <name type="scientific">Streptococcus equi subsp. equi</name>
    <dbReference type="NCBI Taxonomy" id="148942"/>
    <lineage>
        <taxon>Bacteria</taxon>
        <taxon>Bacillati</taxon>
        <taxon>Bacillota</taxon>
        <taxon>Bacilli</taxon>
        <taxon>Lactobacillales</taxon>
        <taxon>Streptococcaceae</taxon>
        <taxon>Streptococcus</taxon>
    </lineage>
</organism>
<evidence type="ECO:0000313" key="3">
    <source>
        <dbReference type="Proteomes" id="UP000254461"/>
    </source>
</evidence>
<evidence type="ECO:0000313" key="2">
    <source>
        <dbReference type="EMBL" id="SUN44652.1"/>
    </source>
</evidence>
<proteinExistence type="predicted"/>
<accession>A0A380JPG5</accession>
<protein>
    <submittedName>
        <fullName evidence="2">Uncharacterized protein</fullName>
    </submittedName>
</protein>
<reference evidence="2 3" key="1">
    <citation type="submission" date="2018-06" db="EMBL/GenBank/DDBJ databases">
        <authorList>
            <consortium name="Pathogen Informatics"/>
            <person name="Doyle S."/>
        </authorList>
    </citation>
    <scope>NUCLEOTIDE SEQUENCE [LARGE SCALE GENOMIC DNA]</scope>
    <source>
        <strain evidence="2 3">NCTC12092</strain>
    </source>
</reference>
<keyword evidence="1" id="KW-1133">Transmembrane helix</keyword>
<dbReference type="Proteomes" id="UP000254461">
    <property type="component" value="Unassembled WGS sequence"/>
</dbReference>